<dbReference type="CDD" id="cd11740">
    <property type="entry name" value="YajQ_like"/>
    <property type="match status" value="1"/>
</dbReference>
<comment type="similarity">
    <text evidence="2 3">Belongs to the YajQ family.</text>
</comment>
<keyword evidence="1 3" id="KW-0547">Nucleotide-binding</keyword>
<comment type="function">
    <text evidence="3">Nucleotide-binding protein.</text>
</comment>
<sequence>MPSFDIVSELDKHEVQNAVDQANRELATRFDFKGVTATFTLEKEENVNLEAEADFQLRQMIDLLKGRLIARGIDVRCLEEKDPESGGVRARQQLVLRQGLDQANAKKVVKALKDAKLKVQAQIQGEKVRVTGKKRDDLQGAMALLKSDEGIELPLQFNNFRD</sequence>
<organism evidence="4 5">
    <name type="scientific">Cobetia crustatorum</name>
    <dbReference type="NCBI Taxonomy" id="553385"/>
    <lineage>
        <taxon>Bacteria</taxon>
        <taxon>Pseudomonadati</taxon>
        <taxon>Pseudomonadota</taxon>
        <taxon>Gammaproteobacteria</taxon>
        <taxon>Oceanospirillales</taxon>
        <taxon>Halomonadaceae</taxon>
        <taxon>Cobetia</taxon>
    </lineage>
</organism>
<dbReference type="OrthoDB" id="9801447at2"/>
<evidence type="ECO:0000256" key="1">
    <source>
        <dbReference type="ARBA" id="ARBA00022741"/>
    </source>
</evidence>
<dbReference type="GO" id="GO:0000166">
    <property type="term" value="F:nucleotide binding"/>
    <property type="evidence" value="ECO:0007669"/>
    <property type="project" value="UniProtKB-UniRule"/>
</dbReference>
<protein>
    <recommendedName>
        <fullName evidence="3">Nucleotide-binding protein FQP86_08765</fullName>
    </recommendedName>
</protein>
<dbReference type="SUPFAM" id="SSF89963">
    <property type="entry name" value="YajQ-like"/>
    <property type="match status" value="2"/>
</dbReference>
<evidence type="ECO:0000313" key="4">
    <source>
        <dbReference type="EMBL" id="TVU70694.1"/>
    </source>
</evidence>
<dbReference type="GO" id="GO:0005829">
    <property type="term" value="C:cytosol"/>
    <property type="evidence" value="ECO:0007669"/>
    <property type="project" value="TreeGrafter"/>
</dbReference>
<reference evidence="4 5" key="1">
    <citation type="submission" date="2019-07" db="EMBL/GenBank/DDBJ databases">
        <title>Diversity of Bacteria from Kongsfjorden, Arctic.</title>
        <authorList>
            <person name="Yu Y."/>
        </authorList>
    </citation>
    <scope>NUCLEOTIDE SEQUENCE [LARGE SCALE GENOMIC DNA]</scope>
    <source>
        <strain evidence="4 5">SM1923</strain>
    </source>
</reference>
<dbReference type="NCBIfam" id="NF003819">
    <property type="entry name" value="PRK05412.1"/>
    <property type="match status" value="1"/>
</dbReference>
<dbReference type="Gene3D" id="3.30.70.990">
    <property type="entry name" value="YajQ-like, domain 2"/>
    <property type="match status" value="1"/>
</dbReference>
<dbReference type="PANTHER" id="PTHR30476">
    <property type="entry name" value="UPF0234 PROTEIN YAJQ"/>
    <property type="match status" value="1"/>
</dbReference>
<dbReference type="InterPro" id="IPR036183">
    <property type="entry name" value="YajQ-like_sf"/>
</dbReference>
<evidence type="ECO:0000256" key="3">
    <source>
        <dbReference type="HAMAP-Rule" id="MF_00632"/>
    </source>
</evidence>
<dbReference type="STRING" id="553385.GCA_000591415_01593"/>
<keyword evidence="5" id="KW-1185">Reference proteome</keyword>
<dbReference type="EMBL" id="VNFH01000005">
    <property type="protein sequence ID" value="TVU70694.1"/>
    <property type="molecule type" value="Genomic_DNA"/>
</dbReference>
<dbReference type="InterPro" id="IPR007551">
    <property type="entry name" value="YajQ/Smlt4090-like"/>
</dbReference>
<evidence type="ECO:0000313" key="5">
    <source>
        <dbReference type="Proteomes" id="UP000319941"/>
    </source>
</evidence>
<evidence type="ECO:0000256" key="2">
    <source>
        <dbReference type="ARBA" id="ARBA00093450"/>
    </source>
</evidence>
<dbReference type="RefSeq" id="WP_024951756.1">
    <property type="nucleotide sequence ID" value="NZ_CAWOWR010000107.1"/>
</dbReference>
<dbReference type="Proteomes" id="UP000319941">
    <property type="component" value="Unassembled WGS sequence"/>
</dbReference>
<comment type="caution">
    <text evidence="4">The sequence shown here is derived from an EMBL/GenBank/DDBJ whole genome shotgun (WGS) entry which is preliminary data.</text>
</comment>
<gene>
    <name evidence="4" type="ORF">FQP86_08765</name>
</gene>
<dbReference type="AlphaFoldDB" id="A0A558HNI0"/>
<dbReference type="Pfam" id="PF04461">
    <property type="entry name" value="YajQ"/>
    <property type="match status" value="1"/>
</dbReference>
<dbReference type="InterPro" id="IPR035570">
    <property type="entry name" value="UPF0234_N"/>
</dbReference>
<dbReference type="PANTHER" id="PTHR30476:SF0">
    <property type="entry name" value="UPF0234 PROTEIN YAJQ"/>
    <property type="match status" value="1"/>
</dbReference>
<accession>A0A558HNI0</accession>
<name>A0A558HNI0_9GAMM</name>
<dbReference type="HAMAP" id="MF_00632">
    <property type="entry name" value="UPF0234"/>
    <property type="match status" value="1"/>
</dbReference>
<dbReference type="InterPro" id="IPR035571">
    <property type="entry name" value="UPF0234-like_C"/>
</dbReference>
<dbReference type="Gene3D" id="3.30.70.860">
    <property type="match status" value="1"/>
</dbReference>
<proteinExistence type="inferred from homology"/>